<dbReference type="EMBL" id="CATNWA010007160">
    <property type="protein sequence ID" value="CAI9553499.1"/>
    <property type="molecule type" value="Genomic_DNA"/>
</dbReference>
<keyword evidence="2" id="KW-1185">Reference proteome</keyword>
<dbReference type="Proteomes" id="UP001162483">
    <property type="component" value="Unassembled WGS sequence"/>
</dbReference>
<gene>
    <name evidence="1" type="ORF">SPARVUS_LOCUS4053073</name>
</gene>
<protein>
    <submittedName>
        <fullName evidence="1">Uncharacterized protein</fullName>
    </submittedName>
</protein>
<comment type="caution">
    <text evidence="1">The sequence shown here is derived from an EMBL/GenBank/DDBJ whole genome shotgun (WGS) entry which is preliminary data.</text>
</comment>
<feature type="non-terminal residue" evidence="1">
    <location>
        <position position="71"/>
    </location>
</feature>
<evidence type="ECO:0000313" key="2">
    <source>
        <dbReference type="Proteomes" id="UP001162483"/>
    </source>
</evidence>
<name>A0ABN9C0J0_9NEOB</name>
<accession>A0ABN9C0J0</accession>
<sequence>MPSVPPISASQCRLSVPVSAHQCRLLVPVSARQCRLTVSAISAVYQCHLSVAYECCMSMPPTSASSSVHIS</sequence>
<organism evidence="1 2">
    <name type="scientific">Staurois parvus</name>
    <dbReference type="NCBI Taxonomy" id="386267"/>
    <lineage>
        <taxon>Eukaryota</taxon>
        <taxon>Metazoa</taxon>
        <taxon>Chordata</taxon>
        <taxon>Craniata</taxon>
        <taxon>Vertebrata</taxon>
        <taxon>Euteleostomi</taxon>
        <taxon>Amphibia</taxon>
        <taxon>Batrachia</taxon>
        <taxon>Anura</taxon>
        <taxon>Neobatrachia</taxon>
        <taxon>Ranoidea</taxon>
        <taxon>Ranidae</taxon>
        <taxon>Staurois</taxon>
    </lineage>
</organism>
<reference evidence="1" key="1">
    <citation type="submission" date="2023-05" db="EMBL/GenBank/DDBJ databases">
        <authorList>
            <person name="Stuckert A."/>
        </authorList>
    </citation>
    <scope>NUCLEOTIDE SEQUENCE</scope>
</reference>
<evidence type="ECO:0000313" key="1">
    <source>
        <dbReference type="EMBL" id="CAI9553499.1"/>
    </source>
</evidence>
<proteinExistence type="predicted"/>